<dbReference type="InterPro" id="IPR035013">
    <property type="entry name" value="YabN_N"/>
</dbReference>
<proteinExistence type="predicted"/>
<dbReference type="Pfam" id="PF00590">
    <property type="entry name" value="TP_methylase"/>
    <property type="match status" value="1"/>
</dbReference>
<dbReference type="InterPro" id="IPR000878">
    <property type="entry name" value="4pyrrol_Mease"/>
</dbReference>
<dbReference type="InterPro" id="IPR035996">
    <property type="entry name" value="4pyrrol_Methylase_sf"/>
</dbReference>
<dbReference type="SUPFAM" id="SSF53790">
    <property type="entry name" value="Tetrapyrrole methylase"/>
    <property type="match status" value="1"/>
</dbReference>
<sequence length="316" mass="33391">MAGLGPADATLIPPLVSQRLETGRWWLRTARHPAAGEVNAAGSFDGFYDTSDTFDRTYERIVEALIAEAVEHGEVGYVVPGSPLVLERAVELLAAAADRGEIVLEVLPAMSFLDLAWAALRVDPVTVGVRLVDGHRFAVEAAGQRGPLLVAHTHSNEVLSDIKLAVLDELAADPGGEVWVLSHLGLPTQALTPTTWAELDRGDPPDHLTSLWVPTLASPVAASLQALAEVLVASDSGPLGDADGRWRHSPETWRLAADRVDAALTGLDIAGGDGIDELEASLGAALGEVGRIGRRAERQGWFNLADVAAEAALRSK</sequence>
<protein>
    <recommendedName>
        <fullName evidence="1">Tetrapyrrole methylase domain-containing protein</fullName>
    </recommendedName>
</protein>
<dbReference type="AlphaFoldDB" id="R4YXU8"/>
<dbReference type="GO" id="GO:0008168">
    <property type="term" value="F:methyltransferase activity"/>
    <property type="evidence" value="ECO:0007669"/>
    <property type="project" value="InterPro"/>
</dbReference>
<evidence type="ECO:0000259" key="1">
    <source>
        <dbReference type="Pfam" id="PF00590"/>
    </source>
</evidence>
<name>R4YXU8_9ACTN</name>
<gene>
    <name evidence="2" type="ORF">BN381_20108</name>
</gene>
<organism evidence="2 3">
    <name type="scientific">Candidatus Neomicrothrix parvicella RN1</name>
    <dbReference type="NCBI Taxonomy" id="1229780"/>
    <lineage>
        <taxon>Bacteria</taxon>
        <taxon>Bacillati</taxon>
        <taxon>Actinomycetota</taxon>
        <taxon>Acidimicrobiia</taxon>
        <taxon>Acidimicrobiales</taxon>
        <taxon>Microthrixaceae</taxon>
        <taxon>Candidatus Neomicrothrix</taxon>
    </lineage>
</organism>
<dbReference type="HOGENOM" id="CLU_879068_0_0_11"/>
<dbReference type="EMBL" id="CANL01000012">
    <property type="protein sequence ID" value="CCM63284.1"/>
    <property type="molecule type" value="Genomic_DNA"/>
</dbReference>
<feature type="domain" description="Tetrapyrrole methylase" evidence="1">
    <location>
        <begin position="2"/>
        <end position="199"/>
    </location>
</feature>
<reference evidence="2 3" key="1">
    <citation type="journal article" date="2013" name="ISME J.">
        <title>Metabolic model for the filamentous 'Candidatus Microthrix parvicella' based on genomic and metagenomic analyses.</title>
        <authorList>
            <person name="Jon McIlroy S."/>
            <person name="Kristiansen R."/>
            <person name="Albertsen M."/>
            <person name="Michael Karst S."/>
            <person name="Rossetti S."/>
            <person name="Lund Nielsen J."/>
            <person name="Tandoi V."/>
            <person name="James Seviour R."/>
            <person name="Nielsen P.H."/>
        </authorList>
    </citation>
    <scope>NUCLEOTIDE SEQUENCE [LARGE SCALE GENOMIC DNA]</scope>
    <source>
        <strain evidence="2 3">RN1</strain>
    </source>
</reference>
<evidence type="ECO:0000313" key="2">
    <source>
        <dbReference type="EMBL" id="CCM63284.1"/>
    </source>
</evidence>
<accession>R4YXU8</accession>
<dbReference type="eggNOG" id="COG3956">
    <property type="taxonomic scope" value="Bacteria"/>
</dbReference>
<dbReference type="Proteomes" id="UP000018291">
    <property type="component" value="Unassembled WGS sequence"/>
</dbReference>
<dbReference type="CDD" id="cd11723">
    <property type="entry name" value="YabN_N_like"/>
    <property type="match status" value="1"/>
</dbReference>
<comment type="caution">
    <text evidence="2">The sequence shown here is derived from an EMBL/GenBank/DDBJ whole genome shotgun (WGS) entry which is preliminary data.</text>
</comment>
<dbReference type="STRING" id="1229780.BN381_20108"/>
<keyword evidence="3" id="KW-1185">Reference proteome</keyword>
<evidence type="ECO:0000313" key="3">
    <source>
        <dbReference type="Proteomes" id="UP000018291"/>
    </source>
</evidence>